<evidence type="ECO:0000256" key="9">
    <source>
        <dbReference type="RuleBase" id="RU003767"/>
    </source>
</evidence>
<keyword evidence="7 9" id="KW-0539">Nucleus</keyword>
<dbReference type="GO" id="GO:0030527">
    <property type="term" value="F:structural constituent of chromatin"/>
    <property type="evidence" value="ECO:0007669"/>
    <property type="project" value="InterPro"/>
</dbReference>
<comment type="subunit">
    <text evidence="9">The nucleosome is a histone octamer containing two molecules each of H2A, H2B, H3 and H4 assembled in one H3-H4 heterotetramer and two H2A-H2B heterodimers. The octamer wraps approximately 147 bp of DNA.</text>
</comment>
<dbReference type="InterPro" id="IPR002119">
    <property type="entry name" value="Histone_H2A"/>
</dbReference>
<evidence type="ECO:0000313" key="13">
    <source>
        <dbReference type="EMBL" id="KAJ7355405.1"/>
    </source>
</evidence>
<name>A0AAD7ACW3_9AGAR</name>
<evidence type="ECO:0000256" key="8">
    <source>
        <dbReference type="ARBA" id="ARBA00023269"/>
    </source>
</evidence>
<dbReference type="CDD" id="cd00074">
    <property type="entry name" value="HFD_H2A"/>
    <property type="match status" value="1"/>
</dbReference>
<comment type="caution">
    <text evidence="13">The sequence shown here is derived from an EMBL/GenBank/DDBJ whole genome shotgun (WGS) entry which is preliminary data.</text>
</comment>
<keyword evidence="4 9" id="KW-0158">Chromosome</keyword>
<keyword evidence="8 9" id="KW-0544">Nucleosome core</keyword>
<dbReference type="PANTHER" id="PTHR23430">
    <property type="entry name" value="HISTONE H2A"/>
    <property type="match status" value="1"/>
</dbReference>
<feature type="domain" description="Histone H2A C-terminal" evidence="12">
    <location>
        <begin position="109"/>
        <end position="136"/>
    </location>
</feature>
<accession>A0AAD7ACW3</accession>
<dbReference type="Pfam" id="PF00125">
    <property type="entry name" value="Histone"/>
    <property type="match status" value="1"/>
</dbReference>
<keyword evidence="14" id="KW-1185">Reference proteome</keyword>
<dbReference type="SMART" id="SM00414">
    <property type="entry name" value="H2A"/>
    <property type="match status" value="1"/>
</dbReference>
<evidence type="ECO:0000259" key="11">
    <source>
        <dbReference type="Pfam" id="PF00125"/>
    </source>
</evidence>
<feature type="domain" description="Core Histone H2A/H2B/H3" evidence="11">
    <location>
        <begin position="30"/>
        <end position="106"/>
    </location>
</feature>
<dbReference type="PROSITE" id="PS00046">
    <property type="entry name" value="HISTONE_H2A"/>
    <property type="match status" value="1"/>
</dbReference>
<comment type="similarity">
    <text evidence="3 9">Belongs to the histone H2A family.</text>
</comment>
<comment type="subcellular location">
    <subcellularLocation>
        <location evidence="2">Chromosome</location>
    </subcellularLocation>
    <subcellularLocation>
        <location evidence="1 9">Nucleus</location>
    </subcellularLocation>
</comment>
<evidence type="ECO:0000256" key="6">
    <source>
        <dbReference type="ARBA" id="ARBA00023125"/>
    </source>
</evidence>
<evidence type="ECO:0000256" key="3">
    <source>
        <dbReference type="ARBA" id="ARBA00010691"/>
    </source>
</evidence>
<evidence type="ECO:0000256" key="10">
    <source>
        <dbReference type="SAM" id="MobiDB-lite"/>
    </source>
</evidence>
<proteinExistence type="inferred from homology"/>
<dbReference type="GO" id="GO:0046982">
    <property type="term" value="F:protein heterodimerization activity"/>
    <property type="evidence" value="ECO:0007669"/>
    <property type="project" value="InterPro"/>
</dbReference>
<dbReference type="PRINTS" id="PR00620">
    <property type="entry name" value="HISTONEH2A"/>
</dbReference>
<dbReference type="InterPro" id="IPR032454">
    <property type="entry name" value="Histone_H2A_C"/>
</dbReference>
<feature type="region of interest" description="Disordered" evidence="10">
    <location>
        <begin position="1"/>
        <end position="25"/>
    </location>
</feature>
<dbReference type="InterPro" id="IPR032458">
    <property type="entry name" value="Histone_H2A_CS"/>
</dbReference>
<dbReference type="EMBL" id="JARIHO010000009">
    <property type="protein sequence ID" value="KAJ7355405.1"/>
    <property type="molecule type" value="Genomic_DNA"/>
</dbReference>
<organism evidence="13 14">
    <name type="scientific">Mycena albidolilacea</name>
    <dbReference type="NCBI Taxonomy" id="1033008"/>
    <lineage>
        <taxon>Eukaryota</taxon>
        <taxon>Fungi</taxon>
        <taxon>Dikarya</taxon>
        <taxon>Basidiomycota</taxon>
        <taxon>Agaricomycotina</taxon>
        <taxon>Agaricomycetes</taxon>
        <taxon>Agaricomycetidae</taxon>
        <taxon>Agaricales</taxon>
        <taxon>Marasmiineae</taxon>
        <taxon>Mycenaceae</taxon>
        <taxon>Mycena</taxon>
    </lineage>
</organism>
<keyword evidence="5" id="KW-0007">Acetylation</keyword>
<gene>
    <name evidence="13" type="ORF">DFH08DRAFT_803442</name>
</gene>
<reference evidence="13" key="1">
    <citation type="submission" date="2023-03" db="EMBL/GenBank/DDBJ databases">
        <title>Massive genome expansion in bonnet fungi (Mycena s.s.) driven by repeated elements and novel gene families across ecological guilds.</title>
        <authorList>
            <consortium name="Lawrence Berkeley National Laboratory"/>
            <person name="Harder C.B."/>
            <person name="Miyauchi S."/>
            <person name="Viragh M."/>
            <person name="Kuo A."/>
            <person name="Thoen E."/>
            <person name="Andreopoulos B."/>
            <person name="Lu D."/>
            <person name="Skrede I."/>
            <person name="Drula E."/>
            <person name="Henrissat B."/>
            <person name="Morin E."/>
            <person name="Kohler A."/>
            <person name="Barry K."/>
            <person name="LaButti K."/>
            <person name="Morin E."/>
            <person name="Salamov A."/>
            <person name="Lipzen A."/>
            <person name="Mereny Z."/>
            <person name="Hegedus B."/>
            <person name="Baldrian P."/>
            <person name="Stursova M."/>
            <person name="Weitz H."/>
            <person name="Taylor A."/>
            <person name="Grigoriev I.V."/>
            <person name="Nagy L.G."/>
            <person name="Martin F."/>
            <person name="Kauserud H."/>
        </authorList>
    </citation>
    <scope>NUCLEOTIDE SEQUENCE</scope>
    <source>
        <strain evidence="13">CBHHK002</strain>
    </source>
</reference>
<dbReference type="GO" id="GO:0003677">
    <property type="term" value="F:DNA binding"/>
    <property type="evidence" value="ECO:0007669"/>
    <property type="project" value="UniProtKB-KW"/>
</dbReference>
<dbReference type="Gene3D" id="1.10.20.10">
    <property type="entry name" value="Histone, subunit A"/>
    <property type="match status" value="1"/>
</dbReference>
<dbReference type="Proteomes" id="UP001218218">
    <property type="component" value="Unassembled WGS sequence"/>
</dbReference>
<evidence type="ECO:0000256" key="2">
    <source>
        <dbReference type="ARBA" id="ARBA00004286"/>
    </source>
</evidence>
<evidence type="ECO:0000256" key="7">
    <source>
        <dbReference type="ARBA" id="ARBA00023242"/>
    </source>
</evidence>
<evidence type="ECO:0000256" key="1">
    <source>
        <dbReference type="ARBA" id="ARBA00004123"/>
    </source>
</evidence>
<dbReference type="GO" id="GO:0000786">
    <property type="term" value="C:nucleosome"/>
    <property type="evidence" value="ECO:0007669"/>
    <property type="project" value="UniProtKB-KW"/>
</dbReference>
<evidence type="ECO:0000313" key="14">
    <source>
        <dbReference type="Proteomes" id="UP001218218"/>
    </source>
</evidence>
<evidence type="ECO:0000256" key="4">
    <source>
        <dbReference type="ARBA" id="ARBA00022454"/>
    </source>
</evidence>
<dbReference type="Pfam" id="PF16211">
    <property type="entry name" value="Histone_H2A_C"/>
    <property type="match status" value="1"/>
</dbReference>
<evidence type="ECO:0000256" key="5">
    <source>
        <dbReference type="ARBA" id="ARBA00022990"/>
    </source>
</evidence>
<dbReference type="SUPFAM" id="SSF47113">
    <property type="entry name" value="Histone-fold"/>
    <property type="match status" value="1"/>
</dbReference>
<dbReference type="AlphaFoldDB" id="A0AAD7ACW3"/>
<sequence>MSAKGSGGKGKGKGKMLPGSGGKGKAYQATATRVTSSTKAGLHFPVARIRRLLKQTHEKRVTVSSATYLAAVLEYLMAELLELAGNCAREIGRKRITPRHILLAVKNDDELDRLLKSVIIIDGGVLPHIHPQLIPQLIPQLKGKKSGDSQEV</sequence>
<dbReference type="InterPro" id="IPR009072">
    <property type="entry name" value="Histone-fold"/>
</dbReference>
<keyword evidence="6 9" id="KW-0238">DNA-binding</keyword>
<dbReference type="InterPro" id="IPR007125">
    <property type="entry name" value="H2A/H2B/H3"/>
</dbReference>
<dbReference type="GO" id="GO:0005634">
    <property type="term" value="C:nucleus"/>
    <property type="evidence" value="ECO:0007669"/>
    <property type="project" value="UniProtKB-SubCell"/>
</dbReference>
<evidence type="ECO:0000259" key="12">
    <source>
        <dbReference type="Pfam" id="PF16211"/>
    </source>
</evidence>
<protein>
    <recommendedName>
        <fullName evidence="9">Histone H2A</fullName>
    </recommendedName>
</protein>